<dbReference type="Pfam" id="PF13550">
    <property type="entry name" value="Phage-tail_3"/>
    <property type="match status" value="1"/>
</dbReference>
<feature type="domain" description="Tip attachment protein J" evidence="3">
    <location>
        <begin position="797"/>
        <end position="947"/>
    </location>
</feature>
<dbReference type="InterPro" id="IPR025195">
    <property type="entry name" value="GTA_TIM_dom"/>
</dbReference>
<evidence type="ECO:0000313" key="5">
    <source>
        <dbReference type="EMBL" id="MBT0957054.1"/>
    </source>
</evidence>
<evidence type="ECO:0000256" key="1">
    <source>
        <dbReference type="SAM" id="MobiDB-lite"/>
    </source>
</evidence>
<name>A0AAP2CMI4_9RHOB</name>
<feature type="region of interest" description="Disordered" evidence="1">
    <location>
        <begin position="662"/>
        <end position="681"/>
    </location>
</feature>
<dbReference type="Pfam" id="PF23666">
    <property type="entry name" value="Rcc01698_C"/>
    <property type="match status" value="1"/>
</dbReference>
<dbReference type="GO" id="GO:0016787">
    <property type="term" value="F:hydrolase activity"/>
    <property type="evidence" value="ECO:0007669"/>
    <property type="project" value="UniProtKB-KW"/>
</dbReference>
<dbReference type="Gene3D" id="3.20.20.80">
    <property type="entry name" value="Glycosidases"/>
    <property type="match status" value="1"/>
</dbReference>
<keyword evidence="6" id="KW-1185">Reference proteome</keyword>
<dbReference type="InterPro" id="IPR017853">
    <property type="entry name" value="GH"/>
</dbReference>
<evidence type="ECO:0000259" key="4">
    <source>
        <dbReference type="Pfam" id="PF23666"/>
    </source>
</evidence>
<reference evidence="5 6" key="1">
    <citation type="journal article" date="2021" name="Arch. Microbiol.">
        <title>Harenicola maris gen. nov., sp. nov. isolated from the Sea of Japan shallow sediments.</title>
        <authorList>
            <person name="Romanenko L.A."/>
            <person name="Kurilenko V.V."/>
            <person name="Chernysheva N.Y."/>
            <person name="Tekutyeva L.A."/>
            <person name="Velansky P.V."/>
            <person name="Svetashev V.I."/>
            <person name="Isaeva M.P."/>
        </authorList>
    </citation>
    <scope>NUCLEOTIDE SEQUENCE [LARGE SCALE GENOMIC DNA]</scope>
    <source>
        <strain evidence="5 6">KMM 3653</strain>
    </source>
</reference>
<evidence type="ECO:0000259" key="3">
    <source>
        <dbReference type="Pfam" id="PF13550"/>
    </source>
</evidence>
<dbReference type="SUPFAM" id="SSF51445">
    <property type="entry name" value="(Trans)glycosidases"/>
    <property type="match status" value="1"/>
</dbReference>
<organism evidence="5 6">
    <name type="scientific">Harenicola maris</name>
    <dbReference type="NCBI Taxonomy" id="2841044"/>
    <lineage>
        <taxon>Bacteria</taxon>
        <taxon>Pseudomonadati</taxon>
        <taxon>Pseudomonadota</taxon>
        <taxon>Alphaproteobacteria</taxon>
        <taxon>Rhodobacterales</taxon>
        <taxon>Paracoccaceae</taxon>
        <taxon>Harenicola</taxon>
    </lineage>
</organism>
<keyword evidence="5" id="KW-0378">Hydrolase</keyword>
<feature type="domain" description="Rcc01698-like C-terminal" evidence="4">
    <location>
        <begin position="1047"/>
        <end position="1146"/>
    </location>
</feature>
<gene>
    <name evidence="5" type="ORF">IV417_06635</name>
</gene>
<sequence length="1301" mass="139331">MATILLSAAGFAAGSALGGSVLGLSSAVIGRAIGATLGRVIDQSLMGQGSEVVETGRVDRFRLTGASEGSPMARVYGRVRVGGQVIWATQFQESSEESGGGKGAPSGPTTRSYSYSVSLAIALCEGEILRVGRIWADGIEVTPGDLPMRVYTGTEDQAPDSLIEAVEGAAPAYRGIAYVVFEDLQLEAYGNRVPQFSFEVVRPVDAQTAVEDGKSLSEVVQAVALVPGTGEYSLATTPVHVELGQGENQSQNVNTPSGLTDMATSIAALSEELPRCSSTSLIVSWFGNDLRCGECTLVPKVEQVELDGVDMPWQVSGLARADADAIATVEDRPIYGGTPADASVIEGIAALKEAGQAVMFYPFILMEQGEGNSLPDPYTGTLGQPVLPWRGRITSSLAPTLAGTPDGTAAAEAEVAAFMGQAAPTDFAASEGTVVYTGPEEWSYRRFILHYAHLCAMAGGVEAFCIGSEMRGLTQIRGAGGSFPAVEALRVLAGEVRAILGPQTKISYAADWSEYFGYHPQDGSGDVLFHLDPLWADPAIDFIGIDNYLPLSDWRDGITHADAGWGAIYNLDYLRANVAGGEMYDWYYASEEAREEQVRTPITDGAYDEPWVFRVKDLQGWWSNLHYNRIGGVRAEEPTAWAKQSKPIWFTEMGCAAIDKGTNQPNKFIDPKSSESQLPRYSDGTRDDFMQGQYLRAITSHFADTEANPVSEVYAGPMVDMSRAHVWAWDARPYPQFPALTGVWADGENYARGHWLNGRTSAESLPAVVAELCRNSGVEGADVSRLYGQVRGFALDGASDARAALQPLMLAFGFDAVEREGQLWFSSRTGQADAELDADLLTNHEELEGTIERIRAPEAETAGRVRLSYIQNDGSFAVGTAEAIFADEPTESVAHSEVALVLTRAEAQSVTERWLAEARVARDSVKLALPPSRLGLGAGDVLALEGAHYRADHVEHGNGQVIEAVRVDPNVYVPSDAIEEDTSLPVFLPPLPVHSVLMDLPLLTGEEAPQAPHLAVTASPWPGGVAVYSASEDAGYTLNTSAALPTFMGVTQTDLAAAEPGLWDRGPALRVKLSRGSLSSATPQAVLNGANAIAIGDGSAENWEVLQFAEAELVAPRTYDLRLRLRGQQGTDATMPAIWPEGSTVVVLNGRAQQIDLPLNARGLERFYRIGPAGKGYDDPSYTQVTAAFNGIGLRPYAPVHLRARPAANGDLHLTWVRRTRIDGDSWASSTVPLGEGSEEYLLRIFKDGNLQTEVTRSVPNWTLTAAEQSALGLSAPYSIDIAQVSDRFGPGPFGRIEIND</sequence>
<evidence type="ECO:0000313" key="6">
    <source>
        <dbReference type="Proteomes" id="UP001315686"/>
    </source>
</evidence>
<evidence type="ECO:0000259" key="2">
    <source>
        <dbReference type="Pfam" id="PF13547"/>
    </source>
</evidence>
<dbReference type="CDD" id="cd19607">
    <property type="entry name" value="GTA_TIM-barrel-like"/>
    <property type="match status" value="1"/>
</dbReference>
<dbReference type="InterPro" id="IPR056490">
    <property type="entry name" value="Rcc01698_C"/>
</dbReference>
<dbReference type="Proteomes" id="UP001315686">
    <property type="component" value="Unassembled WGS sequence"/>
</dbReference>
<dbReference type="InterPro" id="IPR032876">
    <property type="entry name" value="J_dom"/>
</dbReference>
<proteinExistence type="predicted"/>
<dbReference type="Pfam" id="PF13547">
    <property type="entry name" value="GTA_TIM"/>
    <property type="match status" value="1"/>
</dbReference>
<accession>A0AAP2CMI4</accession>
<protein>
    <submittedName>
        <fullName evidence="5">Glycoside hydrolase/phage tail family protein</fullName>
    </submittedName>
</protein>
<comment type="caution">
    <text evidence="5">The sequence shown here is derived from an EMBL/GenBank/DDBJ whole genome shotgun (WGS) entry which is preliminary data.</text>
</comment>
<dbReference type="RefSeq" id="WP_327793231.1">
    <property type="nucleotide sequence ID" value="NZ_JADQAZ010000001.1"/>
</dbReference>
<feature type="domain" description="GTA TIM-barrel-like" evidence="2">
    <location>
        <begin position="442"/>
        <end position="738"/>
    </location>
</feature>
<dbReference type="EMBL" id="JADQAZ010000001">
    <property type="protein sequence ID" value="MBT0957054.1"/>
    <property type="molecule type" value="Genomic_DNA"/>
</dbReference>